<dbReference type="Proteomes" id="UP000285610">
    <property type="component" value="Unassembled WGS sequence"/>
</dbReference>
<keyword evidence="1" id="KW-0472">Membrane</keyword>
<feature type="transmembrane region" description="Helical" evidence="1">
    <location>
        <begin position="324"/>
        <end position="345"/>
    </location>
</feature>
<proteinExistence type="predicted"/>
<evidence type="ECO:0000313" key="3">
    <source>
        <dbReference type="Proteomes" id="UP000285610"/>
    </source>
</evidence>
<feature type="transmembrane region" description="Helical" evidence="1">
    <location>
        <begin position="103"/>
        <end position="120"/>
    </location>
</feature>
<keyword evidence="1" id="KW-1133">Transmembrane helix</keyword>
<dbReference type="InterPro" id="IPR049458">
    <property type="entry name" value="EpsG-like"/>
</dbReference>
<feature type="transmembrane region" description="Helical" evidence="1">
    <location>
        <begin position="221"/>
        <end position="248"/>
    </location>
</feature>
<feature type="transmembrane region" description="Helical" evidence="1">
    <location>
        <begin position="269"/>
        <end position="289"/>
    </location>
</feature>
<dbReference type="Pfam" id="PF14897">
    <property type="entry name" value="EpsG"/>
    <property type="match status" value="1"/>
</dbReference>
<organism evidence="2 3">
    <name type="scientific">Mediterraneibacter gnavus</name>
    <name type="common">Ruminococcus gnavus</name>
    <dbReference type="NCBI Taxonomy" id="33038"/>
    <lineage>
        <taxon>Bacteria</taxon>
        <taxon>Bacillati</taxon>
        <taxon>Bacillota</taxon>
        <taxon>Clostridia</taxon>
        <taxon>Lachnospirales</taxon>
        <taxon>Lachnospiraceae</taxon>
        <taxon>Mediterraneibacter</taxon>
    </lineage>
</organism>
<feature type="transmembrane region" description="Helical" evidence="1">
    <location>
        <begin position="182"/>
        <end position="201"/>
    </location>
</feature>
<dbReference type="RefSeq" id="WP_118445486.1">
    <property type="nucleotide sequence ID" value="NZ_JBCPGC010000107.1"/>
</dbReference>
<protein>
    <submittedName>
        <fullName evidence="2">EpsG family protein</fullName>
    </submittedName>
</protein>
<feature type="transmembrane region" description="Helical" evidence="1">
    <location>
        <begin position="295"/>
        <end position="312"/>
    </location>
</feature>
<dbReference type="AlphaFoldDB" id="A0A415RZ89"/>
<name>A0A415RZ89_MEDGN</name>
<feature type="transmembrane region" description="Helical" evidence="1">
    <location>
        <begin position="77"/>
        <end position="97"/>
    </location>
</feature>
<dbReference type="EMBL" id="QRQE01000091">
    <property type="protein sequence ID" value="RHM67975.1"/>
    <property type="molecule type" value="Genomic_DNA"/>
</dbReference>
<gene>
    <name evidence="2" type="ORF">DWZ50_19325</name>
</gene>
<keyword evidence="1" id="KW-0812">Transmembrane</keyword>
<comment type="caution">
    <text evidence="2">The sequence shown here is derived from an EMBL/GenBank/DDBJ whole genome shotgun (WGS) entry which is preliminary data.</text>
</comment>
<evidence type="ECO:0000256" key="1">
    <source>
        <dbReference type="SAM" id="Phobius"/>
    </source>
</evidence>
<feature type="transmembrane region" description="Helical" evidence="1">
    <location>
        <begin position="27"/>
        <end position="44"/>
    </location>
</feature>
<feature type="transmembrane region" description="Helical" evidence="1">
    <location>
        <begin position="148"/>
        <end position="170"/>
    </location>
</feature>
<accession>A0A415RZ89</accession>
<evidence type="ECO:0000313" key="2">
    <source>
        <dbReference type="EMBL" id="RHM67975.1"/>
    </source>
</evidence>
<reference evidence="2 3" key="1">
    <citation type="submission" date="2018-08" db="EMBL/GenBank/DDBJ databases">
        <title>A genome reference for cultivated species of the human gut microbiota.</title>
        <authorList>
            <person name="Zou Y."/>
            <person name="Xue W."/>
            <person name="Luo G."/>
        </authorList>
    </citation>
    <scope>NUCLEOTIDE SEQUENCE [LARGE SCALE GENOMIC DNA]</scope>
    <source>
        <strain evidence="2 3">AF33-12</strain>
    </source>
</reference>
<sequence>MLVCIFLIVWITNIILSFLQKKSKIVNFLTIVFLFVLFCGNTLNGDYWAYKWRYDAGEFNTFEIGYRTIATFCRNQGLSYNAFITVLVVPLYILLIYHIKKTGINLSIFFSLYFSILVFYDINQVRNFVVVVILTVSMLFLMQGKKAIFIMGIAFSALFHSIAIVYFILLFIDEKKILKEKYYYLIIFIISSICITLKVYGESLPIISWIISLMSENQGSVVYGETIMGIGFIIPFICYFANLFLVIYSKKIIVKNNRYEENKLLVDMCYKAIIASAFFLPLTILNLTFDRIFRNFNFIVYILVGITISCFNKQNLRHTSKTKIKYWGALVIYCIIWSFGTVMRYNGFNQLEWDLILHNNIFFN</sequence>
<feature type="transmembrane region" description="Helical" evidence="1">
    <location>
        <begin position="125"/>
        <end position="142"/>
    </location>
</feature>